<dbReference type="InterPro" id="IPR027417">
    <property type="entry name" value="P-loop_NTPase"/>
</dbReference>
<sequence length="341" mass="36443">MTGWPRASPVEAPPAPDGDYLQAWLSPLLPLMARDDVTDLFINRAGEVWVETIGGAIERQAMDDLDEARLWRIARQIAAANHQGISREHPLMGATLADGSRVQVVAPPATRAGMAIAIRRHVAARMRLGDYARAGGLGDVVVARAGLRAPVPPPPQGDGAALAAWLAQIVRDRRNVLISGGTSSGKTTFMNALIAEIPLEERLILIEDTPELMMAHPNAVGLLAVRGAMGEARVGVEDLLQAALRLRPDRLLLGELRGVEAFSFLRAVNTGHPGSMTTIHADSPEGAVEQLALLALQAGCGLARADVVHYLHQVVDVIVQLDRVGGRRRVSRIALTRENGA</sequence>
<dbReference type="EMBL" id="JAAAPO010000001">
    <property type="protein sequence ID" value="NBC35636.1"/>
    <property type="molecule type" value="Genomic_DNA"/>
</dbReference>
<keyword evidence="2" id="KW-0963">Cytoplasm</keyword>
<evidence type="ECO:0000313" key="4">
    <source>
        <dbReference type="EMBL" id="NBC35636.1"/>
    </source>
</evidence>
<dbReference type="NCBIfam" id="TIGR02788">
    <property type="entry name" value="VirB11"/>
    <property type="match status" value="1"/>
</dbReference>
<keyword evidence="5" id="KW-1185">Reference proteome</keyword>
<comment type="caution">
    <text evidence="4">The sequence shown here is derived from an EMBL/GenBank/DDBJ whole genome shotgun (WGS) entry which is preliminary data.</text>
</comment>
<evidence type="ECO:0000256" key="2">
    <source>
        <dbReference type="RuleBase" id="RU366071"/>
    </source>
</evidence>
<comment type="function">
    <text evidence="2">Part of the Type IV secretion system.</text>
</comment>
<feature type="domain" description="Bacterial type II secretion system protein E" evidence="3">
    <location>
        <begin position="162"/>
        <end position="319"/>
    </location>
</feature>
<dbReference type="CDD" id="cd01130">
    <property type="entry name" value="VirB11-like_ATPase"/>
    <property type="match status" value="1"/>
</dbReference>
<accession>A0ABW9XAT4</accession>
<dbReference type="Gene3D" id="3.30.450.90">
    <property type="match status" value="1"/>
</dbReference>
<gene>
    <name evidence="4" type="primary">virB11</name>
    <name evidence="4" type="ORF">GTZ99_03595</name>
</gene>
<evidence type="ECO:0000313" key="5">
    <source>
        <dbReference type="Proteomes" id="UP000753724"/>
    </source>
</evidence>
<evidence type="ECO:0000259" key="3">
    <source>
        <dbReference type="Pfam" id="PF00437"/>
    </source>
</evidence>
<dbReference type="Proteomes" id="UP000753724">
    <property type="component" value="Unassembled WGS sequence"/>
</dbReference>
<organism evidence="4 5">
    <name type="scientific">Novosphingobium ovatum</name>
    <dbReference type="NCBI Taxonomy" id="1908523"/>
    <lineage>
        <taxon>Bacteria</taxon>
        <taxon>Pseudomonadati</taxon>
        <taxon>Pseudomonadota</taxon>
        <taxon>Alphaproteobacteria</taxon>
        <taxon>Sphingomonadales</taxon>
        <taxon>Sphingomonadaceae</taxon>
        <taxon>Novosphingobium</taxon>
    </lineage>
</organism>
<protein>
    <recommendedName>
        <fullName evidence="2">Type IV secretion system protein</fullName>
    </recommendedName>
</protein>
<dbReference type="RefSeq" id="WP_161716886.1">
    <property type="nucleotide sequence ID" value="NZ_JAAAPO010000001.1"/>
</dbReference>
<keyword evidence="2" id="KW-0067">ATP-binding</keyword>
<dbReference type="Pfam" id="PF00437">
    <property type="entry name" value="T2SSE"/>
    <property type="match status" value="1"/>
</dbReference>
<dbReference type="Gene3D" id="3.40.50.300">
    <property type="entry name" value="P-loop containing nucleotide triphosphate hydrolases"/>
    <property type="match status" value="1"/>
</dbReference>
<dbReference type="InterPro" id="IPR014155">
    <property type="entry name" value="VirB11"/>
</dbReference>
<dbReference type="InterPro" id="IPR050921">
    <property type="entry name" value="T4SS_GSP_E_ATPase"/>
</dbReference>
<name>A0ABW9XAT4_9SPHN</name>
<reference evidence="5" key="1">
    <citation type="submission" date="2020-01" db="EMBL/GenBank/DDBJ databases">
        <title>Sphingomonas sp. strain CSW-10.</title>
        <authorList>
            <person name="Chen W.-M."/>
        </authorList>
    </citation>
    <scope>NUCLEOTIDE SEQUENCE [LARGE SCALE GENOMIC DNA]</scope>
    <source>
        <strain evidence="5">FSY-8</strain>
    </source>
</reference>
<dbReference type="PANTHER" id="PTHR30486:SF6">
    <property type="entry name" value="TYPE IV PILUS RETRACTATION ATPASE PILT"/>
    <property type="match status" value="1"/>
</dbReference>
<evidence type="ECO:0000256" key="1">
    <source>
        <dbReference type="ARBA" id="ARBA00006611"/>
    </source>
</evidence>
<proteinExistence type="inferred from homology"/>
<dbReference type="SUPFAM" id="SSF52540">
    <property type="entry name" value="P-loop containing nucleoside triphosphate hydrolases"/>
    <property type="match status" value="1"/>
</dbReference>
<keyword evidence="2" id="KW-0547">Nucleotide-binding</keyword>
<dbReference type="InterPro" id="IPR001482">
    <property type="entry name" value="T2SS/T4SS_dom"/>
</dbReference>
<comment type="subcellular location">
    <subcellularLocation>
        <location evidence="2">Cytoplasm</location>
    </subcellularLocation>
</comment>
<comment type="similarity">
    <text evidence="1 2">Belongs to the GSP E family.</text>
</comment>
<dbReference type="PANTHER" id="PTHR30486">
    <property type="entry name" value="TWITCHING MOTILITY PROTEIN PILT"/>
    <property type="match status" value="1"/>
</dbReference>